<protein>
    <submittedName>
        <fullName evidence="1">Uncharacterized protein</fullName>
    </submittedName>
</protein>
<accession>A0ACC2FWB1</accession>
<name>A0ACC2FWB1_DALPE</name>
<dbReference type="Proteomes" id="UP001157502">
    <property type="component" value="Chromosome 21"/>
</dbReference>
<proteinExistence type="predicted"/>
<evidence type="ECO:0000313" key="2">
    <source>
        <dbReference type="Proteomes" id="UP001157502"/>
    </source>
</evidence>
<sequence>MFSSSGDPEVNVRSELDTRGTEGRDKGTESGSGRVNVAACLAVPVEWVLHQLQLGPKGLMDKTAQQGSRVRRPLSTRANWPQRREFRHTGWPSVAEYIHMYTAALIDESSIKALDLSERMSFSVVLLFSDRPGLEQSQPLSPHRPNYHLQGCCFTPLYTI</sequence>
<comment type="caution">
    <text evidence="1">The sequence shown here is derived from an EMBL/GenBank/DDBJ whole genome shotgun (WGS) entry which is preliminary data.</text>
</comment>
<organism evidence="1 2">
    <name type="scientific">Dallia pectoralis</name>
    <name type="common">Alaska blackfish</name>
    <dbReference type="NCBI Taxonomy" id="75939"/>
    <lineage>
        <taxon>Eukaryota</taxon>
        <taxon>Metazoa</taxon>
        <taxon>Chordata</taxon>
        <taxon>Craniata</taxon>
        <taxon>Vertebrata</taxon>
        <taxon>Euteleostomi</taxon>
        <taxon>Actinopterygii</taxon>
        <taxon>Neopterygii</taxon>
        <taxon>Teleostei</taxon>
        <taxon>Protacanthopterygii</taxon>
        <taxon>Esociformes</taxon>
        <taxon>Umbridae</taxon>
        <taxon>Dallia</taxon>
    </lineage>
</organism>
<keyword evidence="2" id="KW-1185">Reference proteome</keyword>
<gene>
    <name evidence="1" type="ORF">DPEC_G00246080</name>
</gene>
<evidence type="ECO:0000313" key="1">
    <source>
        <dbReference type="EMBL" id="KAJ7995582.1"/>
    </source>
</evidence>
<dbReference type="EMBL" id="CM055748">
    <property type="protein sequence ID" value="KAJ7995582.1"/>
    <property type="molecule type" value="Genomic_DNA"/>
</dbReference>
<reference evidence="1" key="1">
    <citation type="submission" date="2021-05" db="EMBL/GenBank/DDBJ databases">
        <authorList>
            <person name="Pan Q."/>
            <person name="Jouanno E."/>
            <person name="Zahm M."/>
            <person name="Klopp C."/>
            <person name="Cabau C."/>
            <person name="Louis A."/>
            <person name="Berthelot C."/>
            <person name="Parey E."/>
            <person name="Roest Crollius H."/>
            <person name="Montfort J."/>
            <person name="Robinson-Rechavi M."/>
            <person name="Bouchez O."/>
            <person name="Lampietro C."/>
            <person name="Lopez Roques C."/>
            <person name="Donnadieu C."/>
            <person name="Postlethwait J."/>
            <person name="Bobe J."/>
            <person name="Dillon D."/>
            <person name="Chandos A."/>
            <person name="von Hippel F."/>
            <person name="Guiguen Y."/>
        </authorList>
    </citation>
    <scope>NUCLEOTIDE SEQUENCE</scope>
    <source>
        <strain evidence="1">YG-Jan2019</strain>
    </source>
</reference>